<evidence type="ECO:0000256" key="1">
    <source>
        <dbReference type="SAM" id="Phobius"/>
    </source>
</evidence>
<organism evidence="2">
    <name type="scientific">Hexamita inflata</name>
    <dbReference type="NCBI Taxonomy" id="28002"/>
    <lineage>
        <taxon>Eukaryota</taxon>
        <taxon>Metamonada</taxon>
        <taxon>Diplomonadida</taxon>
        <taxon>Hexamitidae</taxon>
        <taxon>Hexamitinae</taxon>
        <taxon>Hexamita</taxon>
    </lineage>
</organism>
<dbReference type="EMBL" id="CATOUU010000825">
    <property type="protein sequence ID" value="CAI9951798.1"/>
    <property type="molecule type" value="Genomic_DNA"/>
</dbReference>
<dbReference type="PANTHER" id="PTHR13146:SF0">
    <property type="entry name" value="SOLUTE CARRIER FAMILY 35 MEMBER F6"/>
    <property type="match status" value="1"/>
</dbReference>
<evidence type="ECO:0000313" key="2">
    <source>
        <dbReference type="EMBL" id="CAI9951798.1"/>
    </source>
</evidence>
<feature type="transmembrane region" description="Helical" evidence="1">
    <location>
        <begin position="169"/>
        <end position="189"/>
    </location>
</feature>
<dbReference type="InterPro" id="IPR037185">
    <property type="entry name" value="EmrE-like"/>
</dbReference>
<reference evidence="3 4" key="2">
    <citation type="submission" date="2024-07" db="EMBL/GenBank/DDBJ databases">
        <authorList>
            <person name="Akdeniz Z."/>
        </authorList>
    </citation>
    <scope>NUCLEOTIDE SEQUENCE [LARGE SCALE GENOMIC DNA]</scope>
</reference>
<proteinExistence type="predicted"/>
<keyword evidence="1 2" id="KW-0812">Transmembrane</keyword>
<feature type="transmembrane region" description="Helical" evidence="1">
    <location>
        <begin position="20"/>
        <end position="41"/>
    </location>
</feature>
<name>A0AA86QAF0_9EUKA</name>
<feature type="transmembrane region" description="Helical" evidence="1">
    <location>
        <begin position="272"/>
        <end position="291"/>
    </location>
</feature>
<dbReference type="AlphaFoldDB" id="A0AA86QAF0"/>
<dbReference type="GO" id="GO:0016020">
    <property type="term" value="C:membrane"/>
    <property type="evidence" value="ECO:0007669"/>
    <property type="project" value="TreeGrafter"/>
</dbReference>
<feature type="transmembrane region" description="Helical" evidence="1">
    <location>
        <begin position="336"/>
        <end position="356"/>
    </location>
</feature>
<keyword evidence="1" id="KW-0472">Membrane</keyword>
<evidence type="ECO:0000313" key="4">
    <source>
        <dbReference type="Proteomes" id="UP001642409"/>
    </source>
</evidence>
<keyword evidence="4" id="KW-1185">Reference proteome</keyword>
<accession>A0AA86QAF0</accession>
<feature type="transmembrane region" description="Helical" evidence="1">
    <location>
        <begin position="195"/>
        <end position="215"/>
    </location>
</feature>
<comment type="caution">
    <text evidence="2">The sequence shown here is derived from an EMBL/GenBank/DDBJ whole genome shotgun (WGS) entry which is preliminary data.</text>
</comment>
<dbReference type="Proteomes" id="UP001642409">
    <property type="component" value="Unassembled WGS sequence"/>
</dbReference>
<feature type="transmembrane region" description="Helical" evidence="1">
    <location>
        <begin position="303"/>
        <end position="324"/>
    </location>
</feature>
<sequence length="388" mass="43420">MKSKCMKPRILLKTISPKGWFYIICMIVTGGIVVSCTKALGEVPPTPECATCNPVQFDHPYMQTLMMFLGEMLCIIFYAVSRLFAPKRSKYVSLDALQAQTKTPMSFKHTFLFVGPVLCDLLGSTLSNMSVRHCAASVHSMLRNGVILFIALLSFIFPEFRRDFDLPNVLGLFFIFLGLIMVGLVSVLHSSGNNSIFGVLLVTSSCVLHAAYFVLEEKLLKKVEIDGNVGVFNEGFWGSVQMSVLLPLLNTYPKKQPLENIRGWVYQSKNSGAIIGLIIGFVVSTAVYNQCGFQTTKLTSASVRSTFTALRPVIVWIISLSLGWEKFDKLGTPLTLFGFFILTFGILTYNNVLIVFPHKKNHNRTKLEYEHIPIVENMVEMKPVLQDE</sequence>
<feature type="transmembrane region" description="Helical" evidence="1">
    <location>
        <begin position="61"/>
        <end position="80"/>
    </location>
</feature>
<dbReference type="PANTHER" id="PTHR13146">
    <property type="match status" value="1"/>
</dbReference>
<dbReference type="EMBL" id="CAXDID020000055">
    <property type="protein sequence ID" value="CAL6007406.1"/>
    <property type="molecule type" value="Genomic_DNA"/>
</dbReference>
<protein>
    <submittedName>
        <fullName evidence="2">Transmembrane domain-containing protein</fullName>
    </submittedName>
    <submittedName>
        <fullName evidence="3">Transmembrane_domain-containing protein</fullName>
    </submittedName>
</protein>
<evidence type="ECO:0000313" key="3">
    <source>
        <dbReference type="EMBL" id="CAL6007406.1"/>
    </source>
</evidence>
<gene>
    <name evidence="3" type="ORF">HINF_LOCUS20626</name>
    <name evidence="2" type="ORF">HINF_LOCUS39443</name>
</gene>
<reference evidence="2" key="1">
    <citation type="submission" date="2023-06" db="EMBL/GenBank/DDBJ databases">
        <authorList>
            <person name="Kurt Z."/>
        </authorList>
    </citation>
    <scope>NUCLEOTIDE SEQUENCE</scope>
</reference>
<keyword evidence="1" id="KW-1133">Transmembrane helix</keyword>
<feature type="transmembrane region" description="Helical" evidence="1">
    <location>
        <begin position="141"/>
        <end position="157"/>
    </location>
</feature>
<dbReference type="SUPFAM" id="SSF103481">
    <property type="entry name" value="Multidrug resistance efflux transporter EmrE"/>
    <property type="match status" value="2"/>
</dbReference>